<evidence type="ECO:0000256" key="4">
    <source>
        <dbReference type="ARBA" id="ARBA00022676"/>
    </source>
</evidence>
<evidence type="ECO:0000256" key="7">
    <source>
        <dbReference type="ARBA" id="ARBA00048975"/>
    </source>
</evidence>
<dbReference type="Pfam" id="PF02684">
    <property type="entry name" value="LpxB"/>
    <property type="match status" value="1"/>
</dbReference>
<dbReference type="SUPFAM" id="SSF53756">
    <property type="entry name" value="UDP-Glycosyltransferase/glycogen phosphorylase"/>
    <property type="match status" value="1"/>
</dbReference>
<evidence type="ECO:0000256" key="6">
    <source>
        <dbReference type="ARBA" id="ARBA00023098"/>
    </source>
</evidence>
<proteinExistence type="predicted"/>
<dbReference type="GO" id="GO:0008915">
    <property type="term" value="F:lipid-A-disaccharide synthase activity"/>
    <property type="evidence" value="ECO:0007669"/>
    <property type="project" value="UniProtKB-EC"/>
</dbReference>
<evidence type="ECO:0000256" key="5">
    <source>
        <dbReference type="ARBA" id="ARBA00022679"/>
    </source>
</evidence>
<dbReference type="GO" id="GO:0005543">
    <property type="term" value="F:phospholipid binding"/>
    <property type="evidence" value="ECO:0007669"/>
    <property type="project" value="TreeGrafter"/>
</dbReference>
<dbReference type="PANTHER" id="PTHR30372">
    <property type="entry name" value="LIPID-A-DISACCHARIDE SYNTHASE"/>
    <property type="match status" value="1"/>
</dbReference>
<organism evidence="8">
    <name type="scientific">mine drainage metagenome</name>
    <dbReference type="NCBI Taxonomy" id="410659"/>
    <lineage>
        <taxon>unclassified sequences</taxon>
        <taxon>metagenomes</taxon>
        <taxon>ecological metagenomes</taxon>
    </lineage>
</organism>
<dbReference type="InterPro" id="IPR003835">
    <property type="entry name" value="Glyco_trans_19"/>
</dbReference>
<gene>
    <name evidence="8" type="ORF">B2A_02521</name>
</gene>
<feature type="non-terminal residue" evidence="8">
    <location>
        <position position="1"/>
    </location>
</feature>
<dbReference type="GO" id="GO:0016020">
    <property type="term" value="C:membrane"/>
    <property type="evidence" value="ECO:0007669"/>
    <property type="project" value="GOC"/>
</dbReference>
<comment type="caution">
    <text evidence="8">The sequence shown here is derived from an EMBL/GenBank/DDBJ whole genome shotgun (WGS) entry which is preliminary data.</text>
</comment>
<reference evidence="8" key="1">
    <citation type="submission" date="2013-08" db="EMBL/GenBank/DDBJ databases">
        <authorList>
            <person name="Mendez C."/>
            <person name="Richter M."/>
            <person name="Ferrer M."/>
            <person name="Sanchez J."/>
        </authorList>
    </citation>
    <scope>NUCLEOTIDE SEQUENCE</scope>
</reference>
<keyword evidence="6" id="KW-0443">Lipid metabolism</keyword>
<accession>T1B3K4</accession>
<comment type="catalytic activity">
    <reaction evidence="7">
        <text>a lipid X + a UDP-2-N,3-O-bis[(3R)-3-hydroxyacyl]-alpha-D-glucosamine = a lipid A disaccharide + UDP + H(+)</text>
        <dbReference type="Rhea" id="RHEA:67828"/>
        <dbReference type="ChEBI" id="CHEBI:15378"/>
        <dbReference type="ChEBI" id="CHEBI:58223"/>
        <dbReference type="ChEBI" id="CHEBI:137748"/>
        <dbReference type="ChEBI" id="CHEBI:176338"/>
        <dbReference type="ChEBI" id="CHEBI:176343"/>
        <dbReference type="EC" id="2.4.1.182"/>
    </reaction>
</comment>
<keyword evidence="2" id="KW-0444">Lipid biosynthesis</keyword>
<dbReference type="EC" id="2.4.1.182" evidence="1"/>
<evidence type="ECO:0000256" key="1">
    <source>
        <dbReference type="ARBA" id="ARBA00012687"/>
    </source>
</evidence>
<dbReference type="PANTHER" id="PTHR30372:SF4">
    <property type="entry name" value="LIPID-A-DISACCHARIDE SYNTHASE, MITOCHONDRIAL-RELATED"/>
    <property type="match status" value="1"/>
</dbReference>
<keyword evidence="5 8" id="KW-0808">Transferase</keyword>
<dbReference type="AlphaFoldDB" id="T1B3K4"/>
<keyword evidence="3" id="KW-0441">Lipid A biosynthesis</keyword>
<evidence type="ECO:0000256" key="2">
    <source>
        <dbReference type="ARBA" id="ARBA00022516"/>
    </source>
</evidence>
<protein>
    <recommendedName>
        <fullName evidence="1">lipid-A-disaccharide synthase</fullName>
        <ecNumber evidence="1">2.4.1.182</ecNumber>
    </recommendedName>
</protein>
<feature type="non-terminal residue" evidence="8">
    <location>
        <position position="204"/>
    </location>
</feature>
<reference evidence="8" key="2">
    <citation type="journal article" date="2014" name="ISME J.">
        <title>Microbial stratification in low pH oxic and suboxic macroscopic growths along an acid mine drainage.</title>
        <authorList>
            <person name="Mendez-Garcia C."/>
            <person name="Mesa V."/>
            <person name="Sprenger R.R."/>
            <person name="Richter M."/>
            <person name="Diez M.S."/>
            <person name="Solano J."/>
            <person name="Bargiela R."/>
            <person name="Golyshina O.V."/>
            <person name="Manteca A."/>
            <person name="Ramos J.L."/>
            <person name="Gallego J.R."/>
            <person name="Llorente I."/>
            <person name="Martins Dos Santos V.A."/>
            <person name="Jensen O.N."/>
            <person name="Pelaez A.I."/>
            <person name="Sanchez J."/>
            <person name="Ferrer M."/>
        </authorList>
    </citation>
    <scope>NUCLEOTIDE SEQUENCE</scope>
</reference>
<evidence type="ECO:0000256" key="3">
    <source>
        <dbReference type="ARBA" id="ARBA00022556"/>
    </source>
</evidence>
<keyword evidence="4 8" id="KW-0328">Glycosyltransferase</keyword>
<sequence>HGVRAVFVGHPLADQIPLEVDREAARRALGIEAAASVVALLPGSRVGEVERLGGDFIEAAAWLAARRPGMRFLAPMATARVREAFERKLLEVTDKTDIILLEGQAQQALAACDAAIVASGTATLETLLTRRPMVVAYRLGALTAFLLRRLRLVKVPYFSQPNLLVGRSLVPELVQEGVSGEALGSALLARLGDEAYREELSREF</sequence>
<dbReference type="GO" id="GO:0009245">
    <property type="term" value="P:lipid A biosynthetic process"/>
    <property type="evidence" value="ECO:0007669"/>
    <property type="project" value="UniProtKB-KW"/>
</dbReference>
<dbReference type="EMBL" id="AUZZ01001713">
    <property type="protein sequence ID" value="EQD63118.1"/>
    <property type="molecule type" value="Genomic_DNA"/>
</dbReference>
<name>T1B3K4_9ZZZZ</name>
<evidence type="ECO:0000313" key="8">
    <source>
        <dbReference type="EMBL" id="EQD63118.1"/>
    </source>
</evidence>